<gene>
    <name evidence="2" type="ordered locus">Metfor_2299</name>
</gene>
<organism evidence="2 3">
    <name type="scientific">Methanoregula formicica (strain DSM 22288 / NBRC 105244 / SMSP)</name>
    <dbReference type="NCBI Taxonomy" id="593750"/>
    <lineage>
        <taxon>Archaea</taxon>
        <taxon>Methanobacteriati</taxon>
        <taxon>Methanobacteriota</taxon>
        <taxon>Stenosarchaea group</taxon>
        <taxon>Methanomicrobia</taxon>
        <taxon>Methanomicrobiales</taxon>
        <taxon>Methanoregulaceae</taxon>
        <taxon>Methanoregula</taxon>
    </lineage>
</organism>
<dbReference type="Proteomes" id="UP000010824">
    <property type="component" value="Chromosome"/>
</dbReference>
<protein>
    <submittedName>
        <fullName evidence="2">Uncharacterized protein</fullName>
    </submittedName>
</protein>
<dbReference type="OrthoDB" id="386851at2157"/>
<sequence length="174" mass="18112" precursor="true">MESPDPFRYGLAALVLLTAIALTVFPASAHAPSDIQLSYNDAAKELTVVITHPVPDPQSHYIRNVKVKVNDVVSVDRDYTSQPSGDRVTYTCSLPLNKGDTIRVTATCSQGPSLTKVMDIAAPAATTASAAAPPQSPAPRPASTPAPAPVTTQKSALGLLPVIAAAAFVLAKKR</sequence>
<proteinExistence type="predicted"/>
<dbReference type="RefSeq" id="WP_015286266.1">
    <property type="nucleotide sequence ID" value="NC_019943.1"/>
</dbReference>
<keyword evidence="3" id="KW-1185">Reference proteome</keyword>
<feature type="compositionally biased region" description="Pro residues" evidence="1">
    <location>
        <begin position="134"/>
        <end position="148"/>
    </location>
</feature>
<reference evidence="2 3" key="2">
    <citation type="journal article" date="2014" name="Genome Announc.">
        <title>Complete Genome Sequence of Methanoregula formicica SMSPT, a Mesophilic Hydrogenotrophic Methanogen Isolated from a Methanogenic Upflow Anaerobic Sludge Blanket Reactor.</title>
        <authorList>
            <person name="Yamamoto K."/>
            <person name="Tamaki H."/>
            <person name="Cadillo-Quiroz H."/>
            <person name="Imachi H."/>
            <person name="Kyrpides N."/>
            <person name="Woyke T."/>
            <person name="Goodwin L."/>
            <person name="Zinder S.H."/>
            <person name="Kamagata Y."/>
            <person name="Liu W.T."/>
        </authorList>
    </citation>
    <scope>NUCLEOTIDE SEQUENCE [LARGE SCALE GENOMIC DNA]</scope>
    <source>
        <strain evidence="3">DSM 22288 / NBRC 105244 / SMSP</strain>
    </source>
</reference>
<dbReference type="HOGENOM" id="CLU_1536659_0_0_2"/>
<evidence type="ECO:0000313" key="3">
    <source>
        <dbReference type="Proteomes" id="UP000010824"/>
    </source>
</evidence>
<feature type="region of interest" description="Disordered" evidence="1">
    <location>
        <begin position="126"/>
        <end position="151"/>
    </location>
</feature>
<dbReference type="InParanoid" id="L0HJ21"/>
<evidence type="ECO:0000313" key="2">
    <source>
        <dbReference type="EMBL" id="AGB03303.1"/>
    </source>
</evidence>
<dbReference type="EMBL" id="CP003167">
    <property type="protein sequence ID" value="AGB03303.1"/>
    <property type="molecule type" value="Genomic_DNA"/>
</dbReference>
<dbReference type="AlphaFoldDB" id="L0HJ21"/>
<dbReference type="GeneID" id="14309691"/>
<name>L0HJ21_METFS</name>
<dbReference type="KEGG" id="mfo:Metfor_2299"/>
<reference evidence="3" key="1">
    <citation type="submission" date="2011-12" db="EMBL/GenBank/DDBJ databases">
        <title>Complete sequence of Methanoregula formicicum SMSP.</title>
        <authorList>
            <person name="Lucas S."/>
            <person name="Han J."/>
            <person name="Lapidus A."/>
            <person name="Cheng J.-F."/>
            <person name="Goodwin L."/>
            <person name="Pitluck S."/>
            <person name="Peters L."/>
            <person name="Ovchinnikova G."/>
            <person name="Teshima H."/>
            <person name="Detter J.C."/>
            <person name="Han C."/>
            <person name="Tapia R."/>
            <person name="Land M."/>
            <person name="Hauser L."/>
            <person name="Kyrpides N."/>
            <person name="Ivanova N."/>
            <person name="Pagani I."/>
            <person name="Imachi H."/>
            <person name="Tamaki H."/>
            <person name="Sekiguchi Y."/>
            <person name="Kamagata Y."/>
            <person name="Cadillo-Quiroz H."/>
            <person name="Zinder S."/>
            <person name="Liu W.-T."/>
            <person name="Woyke T."/>
        </authorList>
    </citation>
    <scope>NUCLEOTIDE SEQUENCE [LARGE SCALE GENOMIC DNA]</scope>
    <source>
        <strain evidence="3">DSM 22288 / NBRC 105244 / SMSP</strain>
    </source>
</reference>
<evidence type="ECO:0000256" key="1">
    <source>
        <dbReference type="SAM" id="MobiDB-lite"/>
    </source>
</evidence>
<accession>L0HJ21</accession>